<gene>
    <name evidence="3" type="ORF">H0A36_24260</name>
</gene>
<feature type="transmembrane region" description="Helical" evidence="1">
    <location>
        <begin position="61"/>
        <end position="78"/>
    </location>
</feature>
<dbReference type="Pfam" id="PF20455">
    <property type="entry name" value="DUF6708"/>
    <property type="match status" value="1"/>
</dbReference>
<name>A0A853IF29_9GAMM</name>
<dbReference type="RefSeq" id="WP_180571138.1">
    <property type="nucleotide sequence ID" value="NZ_JACCKB010000062.1"/>
</dbReference>
<dbReference type="AlphaFoldDB" id="A0A853IF29"/>
<dbReference type="EMBL" id="JACCKB010000062">
    <property type="protein sequence ID" value="NYZ69138.1"/>
    <property type="molecule type" value="Genomic_DNA"/>
</dbReference>
<evidence type="ECO:0000313" key="3">
    <source>
        <dbReference type="EMBL" id="NYZ69138.1"/>
    </source>
</evidence>
<keyword evidence="4" id="KW-1185">Reference proteome</keyword>
<evidence type="ECO:0000313" key="4">
    <source>
        <dbReference type="Proteomes" id="UP000569732"/>
    </source>
</evidence>
<keyword evidence="1" id="KW-1133">Transmembrane helix</keyword>
<feature type="transmembrane region" description="Helical" evidence="1">
    <location>
        <begin position="84"/>
        <end position="104"/>
    </location>
</feature>
<organism evidence="3 4">
    <name type="scientific">Spartinivicinus marinus</name>
    <dbReference type="NCBI Taxonomy" id="2994442"/>
    <lineage>
        <taxon>Bacteria</taxon>
        <taxon>Pseudomonadati</taxon>
        <taxon>Pseudomonadota</taxon>
        <taxon>Gammaproteobacteria</taxon>
        <taxon>Oceanospirillales</taxon>
        <taxon>Zooshikellaceae</taxon>
        <taxon>Spartinivicinus</taxon>
    </lineage>
</organism>
<feature type="domain" description="DUF6708" evidence="2">
    <location>
        <begin position="90"/>
        <end position="268"/>
    </location>
</feature>
<keyword evidence="1" id="KW-0812">Transmembrane</keyword>
<proteinExistence type="predicted"/>
<dbReference type="InterPro" id="IPR046554">
    <property type="entry name" value="DUF6708"/>
</dbReference>
<reference evidence="3 4" key="1">
    <citation type="submission" date="2020-07" db="EMBL/GenBank/DDBJ databases">
        <title>Endozoicomonas sp. nov., isolated from sediment.</title>
        <authorList>
            <person name="Gu T."/>
        </authorList>
    </citation>
    <scope>NUCLEOTIDE SEQUENCE [LARGE SCALE GENOMIC DNA]</scope>
    <source>
        <strain evidence="3 4">SM1973</strain>
    </source>
</reference>
<protein>
    <recommendedName>
        <fullName evidence="2">DUF6708 domain-containing protein</fullName>
    </recommendedName>
</protein>
<accession>A0A853IF29</accession>
<sequence>MDTKQSKQRQRGWKRKGFLESKYYIAPPPLPTDQKPCDFRGIVLQKNEVFMDLSTHSISSGAGPLTFFIFLSIFISWIDNEFGIEILLFLIMLPSLIYIIKWCFRPVPPPFRLNRQKREAYIVLEDGRHWIVPWEKVRALVSESHSYGSAGKQGMAGLTISFPNPDEAVDEGVPMVAACGDEKDCEAQWECIRLFMEDDPNKAPEGYMERVINKSFLVLVIDIFRENSFGKALWELFLSILIGEWWSHPLEHWKFKNKFSVPPEMEEWSKPIPEHQWEKRSPELQQAFDQYYAEQRRLSWIIMSELLPLDNVSAKQIVLDYDREVF</sequence>
<comment type="caution">
    <text evidence="3">The sequence shown here is derived from an EMBL/GenBank/DDBJ whole genome shotgun (WGS) entry which is preliminary data.</text>
</comment>
<keyword evidence="1" id="KW-0472">Membrane</keyword>
<evidence type="ECO:0000256" key="1">
    <source>
        <dbReference type="SAM" id="Phobius"/>
    </source>
</evidence>
<evidence type="ECO:0000259" key="2">
    <source>
        <dbReference type="Pfam" id="PF20455"/>
    </source>
</evidence>
<dbReference type="Proteomes" id="UP000569732">
    <property type="component" value="Unassembled WGS sequence"/>
</dbReference>